<evidence type="ECO:0000259" key="6">
    <source>
        <dbReference type="Pfam" id="PF08170"/>
    </source>
</evidence>
<dbReference type="Pfam" id="PF22770">
    <property type="entry name" value="POP1_C"/>
    <property type="match status" value="1"/>
</dbReference>
<dbReference type="PANTHER" id="PTHR22731">
    <property type="entry name" value="RIBONUCLEASES P/MRP PROTEIN SUBUNIT POP1"/>
    <property type="match status" value="1"/>
</dbReference>
<accession>A0A6A5H7T2</accession>
<dbReference type="KEGG" id="crq:GCK72_010714"/>
<dbReference type="PANTHER" id="PTHR22731:SF3">
    <property type="entry name" value="RIBONUCLEASES P_MRP PROTEIN SUBUNIT POP1"/>
    <property type="match status" value="1"/>
</dbReference>
<evidence type="ECO:0000256" key="2">
    <source>
        <dbReference type="ARBA" id="ARBA00022694"/>
    </source>
</evidence>
<comment type="caution">
    <text evidence="8">The sequence shown here is derived from an EMBL/GenBank/DDBJ whole genome shotgun (WGS) entry which is preliminary data.</text>
</comment>
<dbReference type="InterPro" id="IPR012590">
    <property type="entry name" value="POPLD_dom"/>
</dbReference>
<comment type="subcellular location">
    <subcellularLocation>
        <location evidence="1">Nucleus</location>
    </subcellularLocation>
</comment>
<keyword evidence="3" id="KW-0539">Nucleus</keyword>
<feature type="domain" description="POPLD" evidence="6">
    <location>
        <begin position="421"/>
        <end position="513"/>
    </location>
</feature>
<dbReference type="Pfam" id="PF06978">
    <property type="entry name" value="POP1_N"/>
    <property type="match status" value="1"/>
</dbReference>
<organism evidence="8 9">
    <name type="scientific">Caenorhabditis remanei</name>
    <name type="common">Caenorhabditis vulgaris</name>
    <dbReference type="NCBI Taxonomy" id="31234"/>
    <lineage>
        <taxon>Eukaryota</taxon>
        <taxon>Metazoa</taxon>
        <taxon>Ecdysozoa</taxon>
        <taxon>Nematoda</taxon>
        <taxon>Chromadorea</taxon>
        <taxon>Rhabditida</taxon>
        <taxon>Rhabditina</taxon>
        <taxon>Rhabditomorpha</taxon>
        <taxon>Rhabditoidea</taxon>
        <taxon>Rhabditidae</taxon>
        <taxon>Peloderinae</taxon>
        <taxon>Caenorhabditis</taxon>
    </lineage>
</organism>
<evidence type="ECO:0000313" key="9">
    <source>
        <dbReference type="Proteomes" id="UP000483820"/>
    </source>
</evidence>
<dbReference type="GO" id="GO:0000172">
    <property type="term" value="C:ribonuclease MRP complex"/>
    <property type="evidence" value="ECO:0007669"/>
    <property type="project" value="InterPro"/>
</dbReference>
<dbReference type="GO" id="GO:0005655">
    <property type="term" value="C:nucleolar ribonuclease P complex"/>
    <property type="evidence" value="ECO:0007669"/>
    <property type="project" value="InterPro"/>
</dbReference>
<evidence type="ECO:0000256" key="4">
    <source>
        <dbReference type="SAM" id="MobiDB-lite"/>
    </source>
</evidence>
<evidence type="ECO:0000256" key="1">
    <source>
        <dbReference type="ARBA" id="ARBA00004123"/>
    </source>
</evidence>
<protein>
    <submittedName>
        <fullName evidence="8">Uncharacterized protein</fullName>
    </submittedName>
</protein>
<name>A0A6A5H7T2_CAERE</name>
<dbReference type="Proteomes" id="UP000483820">
    <property type="component" value="Chromosome III"/>
</dbReference>
<evidence type="ECO:0000256" key="3">
    <source>
        <dbReference type="ARBA" id="ARBA00023242"/>
    </source>
</evidence>
<keyword evidence="2" id="KW-0819">tRNA processing</keyword>
<feature type="region of interest" description="Disordered" evidence="4">
    <location>
        <begin position="662"/>
        <end position="693"/>
    </location>
</feature>
<reference evidence="8 9" key="1">
    <citation type="submission" date="2019-12" db="EMBL/GenBank/DDBJ databases">
        <title>Chromosome-level assembly of the Caenorhabditis remanei genome.</title>
        <authorList>
            <person name="Teterina A.A."/>
            <person name="Willis J.H."/>
            <person name="Phillips P.C."/>
        </authorList>
    </citation>
    <scope>NUCLEOTIDE SEQUENCE [LARGE SCALE GENOMIC DNA]</scope>
    <source>
        <strain evidence="8 9">PX506</strain>
        <tissue evidence="8">Whole organism</tissue>
    </source>
</reference>
<sequence length="776" mass="89287">MDVSRPIIEKPRFIAVEKFVEARTNSIAQLLKAIDNDALVSGEVTKGPRTAAQRLPRHMRRRAMAYDVRRFPRTMRGFAESHLISKHAKKCPSRFARRRTANTRNKFGRSTSKKGIWLSTHVWHAKRFRMIQKWGFKIADRSFQRGFRAVLRDSNRNCVIRDRSYYTCLTIMSTDAYSKMSAFSQKTCRGQSSRGEEEECHQLYVPEQYPYGYIGPAKFQKLTGVQSDKVHVWIHPASKPQFLKALIEHYKLEKEEKTEFDQFKNSEMTVTIDSEHISRFHLSGPKCLSKLRDSIRLVENESFGSEHNRFLSVANSVFSSNRDGEVLYLLIEDPRTTWDRKTGLKHKVVSDDSTAEDWRGNNKPKSEFWIREFRENAVGKRMSDADFHKQNGSRIGGVVSTEAKVPIVLIIRNGGLKALDGVDIIISEPFAKDLWVSLQRRGVRASGLRDEYAAHLESKTLYFPLDDVESEAGKESEAAMKKELTEKYSAKPHNRRCKHWSALSVKYPFEYKWDELSNDWSNETANKEGAFACRDLKMLKGIQSTLKGSSEFGKEVKEAAGMLVPVKLQFFGRGRPKKFGMICIPTDEDLISIRLNRNREIIQLPPATCSSVDIEEFEPMELEDVEESKNRMQGFVSLDASASEKPINLKWLFEETTRLDDKTTKRKHVNRKKKESKKRRKLEFEKRQEEVEEEEMQRQKANYRFSANREIIGRVVAGEQSVLAGQGTAIGYICANALPLIASNYHKTKTVVMVRNATSKYYHPAYVTIVTRAVQI</sequence>
<proteinExistence type="predicted"/>
<dbReference type="EMBL" id="WUAV01000003">
    <property type="protein sequence ID" value="KAF1762452.1"/>
    <property type="molecule type" value="Genomic_DNA"/>
</dbReference>
<dbReference type="GO" id="GO:0001682">
    <property type="term" value="P:tRNA 5'-leader removal"/>
    <property type="evidence" value="ECO:0007669"/>
    <property type="project" value="InterPro"/>
</dbReference>
<evidence type="ECO:0000313" key="8">
    <source>
        <dbReference type="EMBL" id="KAF1762452.1"/>
    </source>
</evidence>
<dbReference type="AlphaFoldDB" id="A0A6A5H7T2"/>
<evidence type="ECO:0000259" key="7">
    <source>
        <dbReference type="Pfam" id="PF22770"/>
    </source>
</evidence>
<feature type="domain" description="POP1 C-terminal" evidence="7">
    <location>
        <begin position="562"/>
        <end position="770"/>
    </location>
</feature>
<dbReference type="Pfam" id="PF08170">
    <property type="entry name" value="POPLD"/>
    <property type="match status" value="1"/>
</dbReference>
<dbReference type="InterPro" id="IPR055079">
    <property type="entry name" value="POP1_C"/>
</dbReference>
<evidence type="ECO:0000259" key="5">
    <source>
        <dbReference type="Pfam" id="PF06978"/>
    </source>
</evidence>
<feature type="domain" description="Pop1 N-terminal" evidence="5">
    <location>
        <begin position="102"/>
        <end position="172"/>
    </location>
</feature>
<feature type="compositionally biased region" description="Basic residues" evidence="4">
    <location>
        <begin position="664"/>
        <end position="681"/>
    </location>
</feature>
<dbReference type="CTD" id="9811478"/>
<dbReference type="InterPro" id="IPR009723">
    <property type="entry name" value="Pop1_N"/>
</dbReference>
<dbReference type="InterPro" id="IPR039182">
    <property type="entry name" value="Pop1"/>
</dbReference>
<gene>
    <name evidence="8" type="ORF">GCK72_010714</name>
</gene>
<dbReference type="GeneID" id="9811478"/>
<dbReference type="RefSeq" id="XP_003111564.2">
    <property type="nucleotide sequence ID" value="XM_003111516.2"/>
</dbReference>